<proteinExistence type="predicted"/>
<organism evidence="2 3">
    <name type="scientific">Devosia albogilva</name>
    <dbReference type="NCBI Taxonomy" id="429726"/>
    <lineage>
        <taxon>Bacteria</taxon>
        <taxon>Pseudomonadati</taxon>
        <taxon>Pseudomonadota</taxon>
        <taxon>Alphaproteobacteria</taxon>
        <taxon>Hyphomicrobiales</taxon>
        <taxon>Devosiaceae</taxon>
        <taxon>Devosia</taxon>
    </lineage>
</organism>
<sequence length="396" mass="42646">MRGTMVDSIGTAAERTEAAARPSIARLSALSRATWNRLGDNAVEPNAFYDAHYSLPAFEITGKLQKPGLLLAFADDAAHEVIGLLPVVPAWSALRLPVPALVAQQPYSPLTVPLLHAERAKEAAGQLIDAARAGGARVLSLPTMTLDGPAFAALSAAMAERGIRPVIHNRYQRAAFDAATDAETYLREALGGKKLKELRRQRSRLADEGSVAFTIARTPEAVVPALERFLVLEALGWKGAGGTGLGQVESDAAFIRKAAAGLSADGRIEIAELTLDDTVLASGILIRQRDRVLFFKIAYDETRSRYSPGVQLTLELTRHYAADPEIALVDSTADAGHPMIDHVWRERLTIGDLLIPTTPNDPISAAIIGLMAARRRARSGAKRLLHAARKLKEKRS</sequence>
<dbReference type="InterPro" id="IPR016181">
    <property type="entry name" value="Acyl_CoA_acyltransferase"/>
</dbReference>
<evidence type="ECO:0000313" key="2">
    <source>
        <dbReference type="EMBL" id="MFD2647776.1"/>
    </source>
</evidence>
<accession>A0ABW5QJY4</accession>
<evidence type="ECO:0000313" key="3">
    <source>
        <dbReference type="Proteomes" id="UP001597521"/>
    </source>
</evidence>
<gene>
    <name evidence="2" type="ORF">ACFSX5_08240</name>
</gene>
<dbReference type="Proteomes" id="UP001597521">
    <property type="component" value="Unassembled WGS sequence"/>
</dbReference>
<reference evidence="3" key="1">
    <citation type="journal article" date="2019" name="Int. J. Syst. Evol. Microbiol.">
        <title>The Global Catalogue of Microorganisms (GCM) 10K type strain sequencing project: providing services to taxonomists for standard genome sequencing and annotation.</title>
        <authorList>
            <consortium name="The Broad Institute Genomics Platform"/>
            <consortium name="The Broad Institute Genome Sequencing Center for Infectious Disease"/>
            <person name="Wu L."/>
            <person name="Ma J."/>
        </authorList>
    </citation>
    <scope>NUCLEOTIDE SEQUENCE [LARGE SCALE GENOMIC DNA]</scope>
    <source>
        <strain evidence="3">CCM 7427</strain>
    </source>
</reference>
<name>A0ABW5QJY4_9HYPH</name>
<dbReference type="RefSeq" id="WP_386832793.1">
    <property type="nucleotide sequence ID" value="NZ_JBHUNP010000001.1"/>
</dbReference>
<dbReference type="EMBL" id="JBHUNP010000001">
    <property type="protein sequence ID" value="MFD2647776.1"/>
    <property type="molecule type" value="Genomic_DNA"/>
</dbReference>
<keyword evidence="3" id="KW-1185">Reference proteome</keyword>
<dbReference type="Pfam" id="PF13480">
    <property type="entry name" value="Acetyltransf_6"/>
    <property type="match status" value="1"/>
</dbReference>
<protein>
    <submittedName>
        <fullName evidence="2">GNAT family N-acetyltransferase</fullName>
    </submittedName>
</protein>
<dbReference type="InterPro" id="IPR038740">
    <property type="entry name" value="BioF2-like_GNAT_dom"/>
</dbReference>
<dbReference type="SUPFAM" id="SSF55729">
    <property type="entry name" value="Acyl-CoA N-acyltransferases (Nat)"/>
    <property type="match status" value="1"/>
</dbReference>
<comment type="caution">
    <text evidence="2">The sequence shown here is derived from an EMBL/GenBank/DDBJ whole genome shotgun (WGS) entry which is preliminary data.</text>
</comment>
<feature type="domain" description="BioF2-like acetyltransferase" evidence="1">
    <location>
        <begin position="193"/>
        <end position="330"/>
    </location>
</feature>
<evidence type="ECO:0000259" key="1">
    <source>
        <dbReference type="Pfam" id="PF13480"/>
    </source>
</evidence>